<feature type="transmembrane region" description="Helical" evidence="1">
    <location>
        <begin position="75"/>
        <end position="97"/>
    </location>
</feature>
<feature type="domain" description="Chlorhexidine efflux transporter" evidence="2">
    <location>
        <begin position="69"/>
        <end position="131"/>
    </location>
</feature>
<feature type="domain" description="Chlorhexidine efflux transporter" evidence="2">
    <location>
        <begin position="2"/>
        <end position="62"/>
    </location>
</feature>
<proteinExistence type="predicted"/>
<reference evidence="3" key="1">
    <citation type="submission" date="2021-11" db="EMBL/GenBank/DDBJ databases">
        <title>Vibrio ZSDE26 sp. nov. and Vibrio ZSDZ34 sp. nov., isolated from coastal seawater in Qingdao.</title>
        <authorList>
            <person name="Zhang P."/>
        </authorList>
    </citation>
    <scope>NUCLEOTIDE SEQUENCE</scope>
    <source>
        <strain evidence="3">ZSDZ34</strain>
    </source>
</reference>
<dbReference type="AlphaFoldDB" id="A0A9X2AZI2"/>
<comment type="caution">
    <text evidence="3">The sequence shown here is derived from an EMBL/GenBank/DDBJ whole genome shotgun (WGS) entry which is preliminary data.</text>
</comment>
<feature type="transmembrane region" description="Helical" evidence="1">
    <location>
        <begin position="103"/>
        <end position="126"/>
    </location>
</feature>
<evidence type="ECO:0000313" key="3">
    <source>
        <dbReference type="EMBL" id="MCJ2377548.1"/>
    </source>
</evidence>
<name>A0A9X2AZI2_9VIBR</name>
<dbReference type="NCBIfam" id="NF033664">
    <property type="entry name" value="PACE_transport"/>
    <property type="match status" value="1"/>
</dbReference>
<organism evidence="3 4">
    <name type="scientific">Vibrio gelatinilyticus</name>
    <dbReference type="NCBI Taxonomy" id="2893468"/>
    <lineage>
        <taxon>Bacteria</taxon>
        <taxon>Pseudomonadati</taxon>
        <taxon>Pseudomonadota</taxon>
        <taxon>Gammaproteobacteria</taxon>
        <taxon>Vibrionales</taxon>
        <taxon>Vibrionaceae</taxon>
        <taxon>Vibrio</taxon>
    </lineage>
</organism>
<feature type="transmembrane region" description="Helical" evidence="1">
    <location>
        <begin position="7"/>
        <end position="28"/>
    </location>
</feature>
<feature type="transmembrane region" description="Helical" evidence="1">
    <location>
        <begin position="34"/>
        <end position="54"/>
    </location>
</feature>
<dbReference type="InterPro" id="IPR007896">
    <property type="entry name" value="BTP_bacteria"/>
</dbReference>
<dbReference type="Proteomes" id="UP001139488">
    <property type="component" value="Unassembled WGS sequence"/>
</dbReference>
<keyword evidence="1" id="KW-0472">Membrane</keyword>
<dbReference type="EMBL" id="JAJNNZ010000008">
    <property type="protein sequence ID" value="MCJ2377548.1"/>
    <property type="molecule type" value="Genomic_DNA"/>
</dbReference>
<dbReference type="Pfam" id="PF05232">
    <property type="entry name" value="BTP"/>
    <property type="match status" value="2"/>
</dbReference>
<evidence type="ECO:0000259" key="2">
    <source>
        <dbReference type="Pfam" id="PF05232"/>
    </source>
</evidence>
<keyword evidence="1" id="KW-0812">Transmembrane</keyword>
<keyword evidence="1" id="KW-1133">Transmembrane helix</keyword>
<gene>
    <name evidence="3" type="ORF">LNL84_11960</name>
</gene>
<protein>
    <submittedName>
        <fullName evidence="3">PACE efflux transporter</fullName>
    </submittedName>
</protein>
<sequence length="153" mass="17638">MNFIERMFHAFSFELIALAIIVPVVSFFSGTQSYELAVVGIGMSVFAVAWNYVYNLMFDRWYGARREERSAKLRVLHALGFEGGLIFFTIPLIAWYLQVGLLAAVVIEGGFLVFFFFYTTIFNWLYDKYQPYQWLFSRGANSDSVKGVRGKSE</sequence>
<evidence type="ECO:0000313" key="4">
    <source>
        <dbReference type="Proteomes" id="UP001139488"/>
    </source>
</evidence>
<keyword evidence="4" id="KW-1185">Reference proteome</keyword>
<accession>A0A9X2AZI2</accession>
<dbReference type="RefSeq" id="WP_244357646.1">
    <property type="nucleotide sequence ID" value="NZ_JAJNNZ010000008.1"/>
</dbReference>
<evidence type="ECO:0000256" key="1">
    <source>
        <dbReference type="SAM" id="Phobius"/>
    </source>
</evidence>
<dbReference type="InterPro" id="IPR058208">
    <property type="entry name" value="PACE"/>
</dbReference>